<dbReference type="InterPro" id="IPR036188">
    <property type="entry name" value="FAD/NAD-bd_sf"/>
</dbReference>
<dbReference type="PRINTS" id="PR00420">
    <property type="entry name" value="RNGMNOXGNASE"/>
</dbReference>
<dbReference type="InParanoid" id="A0A165C2K1"/>
<evidence type="ECO:0000259" key="5">
    <source>
        <dbReference type="Pfam" id="PF01494"/>
    </source>
</evidence>
<dbReference type="SUPFAM" id="SSF51905">
    <property type="entry name" value="FAD/NAD(P)-binding domain"/>
    <property type="match status" value="1"/>
</dbReference>
<keyword evidence="2" id="KW-0285">Flavoprotein</keyword>
<name>A0A165C2K1_9APHY</name>
<dbReference type="InterPro" id="IPR002938">
    <property type="entry name" value="FAD-bd"/>
</dbReference>
<proteinExistence type="predicted"/>
<dbReference type="AlphaFoldDB" id="A0A165C2K1"/>
<dbReference type="Proteomes" id="UP000076871">
    <property type="component" value="Unassembled WGS sequence"/>
</dbReference>
<dbReference type="OrthoDB" id="2690153at2759"/>
<evidence type="ECO:0000256" key="3">
    <source>
        <dbReference type="ARBA" id="ARBA00022827"/>
    </source>
</evidence>
<accession>A0A165C2K1</accession>
<comment type="cofactor">
    <cofactor evidence="1">
        <name>FAD</name>
        <dbReference type="ChEBI" id="CHEBI:57692"/>
    </cofactor>
</comment>
<dbReference type="RefSeq" id="XP_040759826.1">
    <property type="nucleotide sequence ID" value="XM_040902469.1"/>
</dbReference>
<dbReference type="PANTHER" id="PTHR43004">
    <property type="entry name" value="TRK SYSTEM POTASSIUM UPTAKE PROTEIN"/>
    <property type="match status" value="1"/>
</dbReference>
<evidence type="ECO:0000256" key="4">
    <source>
        <dbReference type="ARBA" id="ARBA00023002"/>
    </source>
</evidence>
<dbReference type="STRING" id="1314785.A0A165C2K1"/>
<evidence type="ECO:0000256" key="1">
    <source>
        <dbReference type="ARBA" id="ARBA00001974"/>
    </source>
</evidence>
<keyword evidence="3" id="KW-0274">FAD</keyword>
<dbReference type="Gene3D" id="3.50.50.60">
    <property type="entry name" value="FAD/NAD(P)-binding domain"/>
    <property type="match status" value="1"/>
</dbReference>
<dbReference type="GeneID" id="63819500"/>
<dbReference type="GO" id="GO:0071949">
    <property type="term" value="F:FAD binding"/>
    <property type="evidence" value="ECO:0007669"/>
    <property type="project" value="InterPro"/>
</dbReference>
<dbReference type="PANTHER" id="PTHR43004:SF19">
    <property type="entry name" value="BINDING MONOOXYGENASE, PUTATIVE (JCVI)-RELATED"/>
    <property type="match status" value="1"/>
</dbReference>
<dbReference type="InterPro" id="IPR050641">
    <property type="entry name" value="RIFMO-like"/>
</dbReference>
<dbReference type="GO" id="GO:0016709">
    <property type="term" value="F:oxidoreductase activity, acting on paired donors, with incorporation or reduction of molecular oxygen, NAD(P)H as one donor, and incorporation of one atom of oxygen"/>
    <property type="evidence" value="ECO:0007669"/>
    <property type="project" value="UniProtKB-ARBA"/>
</dbReference>
<evidence type="ECO:0000313" key="7">
    <source>
        <dbReference type="Proteomes" id="UP000076871"/>
    </source>
</evidence>
<reference evidence="6 7" key="1">
    <citation type="journal article" date="2016" name="Mol. Biol. Evol.">
        <title>Comparative Genomics of Early-Diverging Mushroom-Forming Fungi Provides Insights into the Origins of Lignocellulose Decay Capabilities.</title>
        <authorList>
            <person name="Nagy L.G."/>
            <person name="Riley R."/>
            <person name="Tritt A."/>
            <person name="Adam C."/>
            <person name="Daum C."/>
            <person name="Floudas D."/>
            <person name="Sun H."/>
            <person name="Yadav J.S."/>
            <person name="Pangilinan J."/>
            <person name="Larsson K.H."/>
            <person name="Matsuura K."/>
            <person name="Barry K."/>
            <person name="Labutti K."/>
            <person name="Kuo R."/>
            <person name="Ohm R.A."/>
            <person name="Bhattacharya S.S."/>
            <person name="Shirouzu T."/>
            <person name="Yoshinaga Y."/>
            <person name="Martin F.M."/>
            <person name="Grigoriev I.V."/>
            <person name="Hibbett D.S."/>
        </authorList>
    </citation>
    <scope>NUCLEOTIDE SEQUENCE [LARGE SCALE GENOMIC DNA]</scope>
    <source>
        <strain evidence="6 7">93-53</strain>
    </source>
</reference>
<dbReference type="Pfam" id="PF01494">
    <property type="entry name" value="FAD_binding_3"/>
    <property type="match status" value="1"/>
</dbReference>
<keyword evidence="4" id="KW-0560">Oxidoreductase</keyword>
<evidence type="ECO:0000256" key="2">
    <source>
        <dbReference type="ARBA" id="ARBA00022630"/>
    </source>
</evidence>
<protein>
    <recommendedName>
        <fullName evidence="5">FAD-binding domain-containing protein</fullName>
    </recommendedName>
</protein>
<sequence length="559" mass="62101">MESIPVLIVGAGPAGLAMALALAQNGVRPRIIDKASVYHTGSRGFGLQPRTFEIFEMLGILSDVSDLAVDIPTMRAYKLPEGIEPTKTWNLYEDMPDFPDRPYGNGKCLSQSTLEDIMRAHLSRYDCKVELGKELVAIDQDGSAVNATLLIHHIGGPSSQEIVHAEFVIGADGARGVSRKLLGLTFQGETRDADGMVWADVEIDGLSSDYWHIWGHPGHFTIQARPWNSTTKMFNIGITGQNFDPSELSEPDKVRQLFREKTGRTDLVLGEFHWLSYFRPNMRIGNKFGEGRVFLVGDAAHVHSPTGGQGLNCSIQDSINLAWKMALVHKGLSSMSLLSSYNEERLPVITQMLHATTALYTHAVAKKSTADEAAEDDKKSGWFRWRNNALLLYGVNYRWSSIVLDERDTSSPNEEDMKARGYEGYASSLRAGDRAPEAPGLVSETGKEISLFNLFKPNVHTVLVFVPHSKGASTDRPEINAIIEATKAHDFQTVLLSQDRNPRSAAGIRVVYDRDGYAFKHYFIGDEFMCVVVRQDWMVGAFVRDASGLERYLAKVFRN</sequence>
<feature type="domain" description="FAD-binding" evidence="5">
    <location>
        <begin position="4"/>
        <end position="355"/>
    </location>
</feature>
<organism evidence="6 7">
    <name type="scientific">Laetiporus sulphureus 93-53</name>
    <dbReference type="NCBI Taxonomy" id="1314785"/>
    <lineage>
        <taxon>Eukaryota</taxon>
        <taxon>Fungi</taxon>
        <taxon>Dikarya</taxon>
        <taxon>Basidiomycota</taxon>
        <taxon>Agaricomycotina</taxon>
        <taxon>Agaricomycetes</taxon>
        <taxon>Polyporales</taxon>
        <taxon>Laetiporus</taxon>
    </lineage>
</organism>
<evidence type="ECO:0000313" key="6">
    <source>
        <dbReference type="EMBL" id="KZT02086.1"/>
    </source>
</evidence>
<dbReference type="Gene3D" id="3.40.30.120">
    <property type="match status" value="1"/>
</dbReference>
<dbReference type="EMBL" id="KV427656">
    <property type="protein sequence ID" value="KZT02086.1"/>
    <property type="molecule type" value="Genomic_DNA"/>
</dbReference>
<keyword evidence="7" id="KW-1185">Reference proteome</keyword>
<gene>
    <name evidence="6" type="ORF">LAESUDRAFT_441502</name>
</gene>
<dbReference type="Gene3D" id="3.30.70.2450">
    <property type="match status" value="1"/>
</dbReference>